<gene>
    <name evidence="1" type="ORF">SAMN05216580_1206</name>
</gene>
<sequence length="152" mass="16817">MQHGLWEFATALYAQEGVAERCLQAQDAHGVDVCLLLAGLWLERRGSRPEAQRVVALRRLADAWQDQVTAPLRHLRRAWKTPAQQDAGLAALRQRLAALELDAERLLLERLEQTAADWPPGEAAATWLERLCVEQLPAALLASLRAAAAAQD</sequence>
<dbReference type="AlphaFoldDB" id="A0A1H2FHY6"/>
<dbReference type="OrthoDB" id="5795846at2"/>
<dbReference type="Pfam" id="PF09523">
    <property type="entry name" value="DUF2390"/>
    <property type="match status" value="1"/>
</dbReference>
<dbReference type="Proteomes" id="UP000243063">
    <property type="component" value="Chromosome I"/>
</dbReference>
<proteinExistence type="predicted"/>
<evidence type="ECO:0000313" key="1">
    <source>
        <dbReference type="EMBL" id="SDU06578.1"/>
    </source>
</evidence>
<accession>A0A1H2FHY6</accession>
<name>A0A1H2FHY6_9GAMM</name>
<dbReference type="STRING" id="1245526.SAMN05216580_1206"/>
<organism evidence="1 2">
    <name type="scientific">Geopseudomonas guangdongensis</name>
    <dbReference type="NCBI Taxonomy" id="1245526"/>
    <lineage>
        <taxon>Bacteria</taxon>
        <taxon>Pseudomonadati</taxon>
        <taxon>Pseudomonadota</taxon>
        <taxon>Gammaproteobacteria</taxon>
        <taxon>Pseudomonadales</taxon>
        <taxon>Pseudomonadaceae</taxon>
        <taxon>Geopseudomonas</taxon>
    </lineage>
</organism>
<protein>
    <submittedName>
        <fullName evidence="1">TIGR02444 family protein</fullName>
    </submittedName>
</protein>
<reference evidence="2" key="1">
    <citation type="submission" date="2016-10" db="EMBL/GenBank/DDBJ databases">
        <authorList>
            <person name="Varghese N."/>
            <person name="Submissions S."/>
        </authorList>
    </citation>
    <scope>NUCLEOTIDE SEQUENCE [LARGE SCALE GENOMIC DNA]</scope>
    <source>
        <strain evidence="2">CCTCC 2012022</strain>
    </source>
</reference>
<dbReference type="RefSeq" id="WP_090212887.1">
    <property type="nucleotide sequence ID" value="NZ_LT629780.1"/>
</dbReference>
<dbReference type="InterPro" id="IPR012659">
    <property type="entry name" value="CHP02444"/>
</dbReference>
<evidence type="ECO:0000313" key="2">
    <source>
        <dbReference type="Proteomes" id="UP000243063"/>
    </source>
</evidence>
<dbReference type="EMBL" id="LT629780">
    <property type="protein sequence ID" value="SDU06578.1"/>
    <property type="molecule type" value="Genomic_DNA"/>
</dbReference>
<dbReference type="NCBIfam" id="TIGR02444">
    <property type="entry name" value="TIGR02444 family protein"/>
    <property type="match status" value="1"/>
</dbReference>
<keyword evidence="2" id="KW-1185">Reference proteome</keyword>